<dbReference type="eggNOG" id="ENOG502ZUQS">
    <property type="taxonomic scope" value="Bacteria"/>
</dbReference>
<dbReference type="PATRIC" id="fig|1313292.3.peg.762"/>
<dbReference type="EMBL" id="CP005745">
    <property type="protein sequence ID" value="AHH10899.1"/>
    <property type="molecule type" value="Genomic_DNA"/>
</dbReference>
<sequence length="588" mass="69441">MNKSSVSIYDSIEKLSKDARAKLIREIKKNLSLNSSVLSVNNSNYLDSDSDIQIDDFLSKKFMEESFWIKIWVYILSFFQRDKTKEDIYKLHLLKKLEDRVNNIYKNPVVDFKKGYLRVGFVEMFFELYCYFVKLKRYFKMLDTGNIVEQAMFEIIQSKIPNAKCEMEDFLEFGEYERFLKKEKSQNGIEDAIKIKISDYIGSIPLQTYAVVEEMFEFFYVLDGIAFFPYKSFFSFFNIELLDDVDNFDVADLDRTASASFESVNKYFKCFFELLHTLRKVEINEEVLKIIVKNYFLIIRSNEDGLLSEESLLGVDAMFKDILGIMIKIIGLSKTLPYLDVFKIYYENPVLEPKKHIPCFDIKSFHENVLFLNVTAQIVKNHEKSLKGLMNRELKDLIENYDVIMNLDNVLFKGMELEYSNLKKLYFLNEFFKDIYDVKIAEILKTVNNVVLVNSTDLRSLYIKLEKNIGILRKKVYDLYFELNYKNEEYEKYSKDYSSDDSYRDKILEWCLKEADAVKELVFDFMNYFVDLKEKYIALLENNNAFIQSALNISHKLSTETNSKLSLSCVIDNVLFIIKQALFILENL</sequence>
<dbReference type="AlphaFoldDB" id="W5SUM5"/>
<keyword evidence="2" id="KW-1185">Reference proteome</keyword>
<proteinExistence type="predicted"/>
<name>W5SUM5_9SPIR</name>
<gene>
    <name evidence="1" type="ORF">BCO_0044800</name>
</gene>
<evidence type="ECO:0000313" key="2">
    <source>
        <dbReference type="Proteomes" id="UP000019330"/>
    </source>
</evidence>
<dbReference type="OrthoDB" id="350117at2"/>
<evidence type="ECO:0000313" key="1">
    <source>
        <dbReference type="EMBL" id="AHH10899.1"/>
    </source>
</evidence>
<dbReference type="STRING" id="1313292.BCO_0044800"/>
<reference evidence="1" key="1">
    <citation type="submission" date="2013-04" db="EMBL/GenBank/DDBJ databases">
        <title>Comparative Genomics of Relapsing Fever Spirochetes.</title>
        <authorList>
            <person name="Schwan T.G."/>
            <person name="Raffel S.J."/>
            <person name="Porcella S.F."/>
            <person name="Martens C.A."/>
            <person name="Bruno D.P."/>
            <person name="Ricklefs S.M."/>
            <person name="Barbian K.B."/>
        </authorList>
    </citation>
    <scope>NUCLEOTIDE SEQUENCE [LARGE SCALE GENOMIC DNA]</scope>
    <source>
        <strain evidence="1">Co53</strain>
    </source>
</reference>
<accession>W5SUM5</accession>
<dbReference type="HOGENOM" id="CLU_462082_0_0_12"/>
<dbReference type="Proteomes" id="UP000019330">
    <property type="component" value="Chromosome"/>
</dbReference>
<dbReference type="RefSeq" id="WP_025408289.1">
    <property type="nucleotide sequence ID" value="NZ_CP005745.1"/>
</dbReference>
<protein>
    <submittedName>
        <fullName evidence="1">Uncharacterized protein</fullName>
    </submittedName>
</protein>
<organism evidence="1 2">
    <name type="scientific">Borrelia coriaceae ATCC 43381</name>
    <dbReference type="NCBI Taxonomy" id="1408429"/>
    <lineage>
        <taxon>Bacteria</taxon>
        <taxon>Pseudomonadati</taxon>
        <taxon>Spirochaetota</taxon>
        <taxon>Spirochaetia</taxon>
        <taxon>Spirochaetales</taxon>
        <taxon>Borreliaceae</taxon>
        <taxon>Borrelia</taxon>
    </lineage>
</organism>